<dbReference type="EMBL" id="CM010716">
    <property type="protein sequence ID" value="RZC51011.1"/>
    <property type="molecule type" value="Genomic_DNA"/>
</dbReference>
<dbReference type="Gramene" id="RZC51011">
    <property type="protein sequence ID" value="RZC51011"/>
    <property type="gene ID" value="C5167_019438"/>
</dbReference>
<feature type="region of interest" description="Disordered" evidence="1">
    <location>
        <begin position="79"/>
        <end position="122"/>
    </location>
</feature>
<evidence type="ECO:0000256" key="1">
    <source>
        <dbReference type="SAM" id="MobiDB-lite"/>
    </source>
</evidence>
<feature type="compositionally biased region" description="Low complexity" evidence="1">
    <location>
        <begin position="82"/>
        <end position="95"/>
    </location>
</feature>
<dbReference type="Proteomes" id="UP000316621">
    <property type="component" value="Chromosome 2"/>
</dbReference>
<evidence type="ECO:0000313" key="3">
    <source>
        <dbReference type="Proteomes" id="UP000316621"/>
    </source>
</evidence>
<accession>A0A4Y7ITF8</accession>
<dbReference type="AlphaFoldDB" id="A0A4Y7ITF8"/>
<proteinExistence type="predicted"/>
<gene>
    <name evidence="2" type="ORF">C5167_019438</name>
</gene>
<feature type="region of interest" description="Disordered" evidence="1">
    <location>
        <begin position="36"/>
        <end position="59"/>
    </location>
</feature>
<organism evidence="2 3">
    <name type="scientific">Papaver somniferum</name>
    <name type="common">Opium poppy</name>
    <dbReference type="NCBI Taxonomy" id="3469"/>
    <lineage>
        <taxon>Eukaryota</taxon>
        <taxon>Viridiplantae</taxon>
        <taxon>Streptophyta</taxon>
        <taxon>Embryophyta</taxon>
        <taxon>Tracheophyta</taxon>
        <taxon>Spermatophyta</taxon>
        <taxon>Magnoliopsida</taxon>
        <taxon>Ranunculales</taxon>
        <taxon>Papaveraceae</taxon>
        <taxon>Papaveroideae</taxon>
        <taxon>Papaver</taxon>
    </lineage>
</organism>
<reference evidence="2 3" key="1">
    <citation type="journal article" date="2018" name="Science">
        <title>The opium poppy genome and morphinan production.</title>
        <authorList>
            <person name="Guo L."/>
            <person name="Winzer T."/>
            <person name="Yang X."/>
            <person name="Li Y."/>
            <person name="Ning Z."/>
            <person name="He Z."/>
            <person name="Teodor R."/>
            <person name="Lu Y."/>
            <person name="Bowser T.A."/>
            <person name="Graham I.A."/>
            <person name="Ye K."/>
        </authorList>
    </citation>
    <scope>NUCLEOTIDE SEQUENCE [LARGE SCALE GENOMIC DNA]</scope>
    <source>
        <strain evidence="3">cv. HN1</strain>
        <tissue evidence="2">Leaves</tissue>
    </source>
</reference>
<sequence length="122" mass="12998">MQNFLVGKKRMHRKFLNLRNLSDDHFATDYNNAHVSGGSSSAATLSPVDTTPPQTSSHVPSVCLDDAHHTAHIAENDAHIDSVPASSSTVPASGTDVVTSSLTEDTDGRDHCTTVSDEELGR</sequence>
<evidence type="ECO:0000313" key="2">
    <source>
        <dbReference type="EMBL" id="RZC51011.1"/>
    </source>
</evidence>
<keyword evidence="3" id="KW-1185">Reference proteome</keyword>
<feature type="non-terminal residue" evidence="2">
    <location>
        <position position="122"/>
    </location>
</feature>
<name>A0A4Y7ITF8_PAPSO</name>
<protein>
    <submittedName>
        <fullName evidence="2">Uncharacterized protein</fullName>
    </submittedName>
</protein>